<dbReference type="InterPro" id="IPR003615">
    <property type="entry name" value="HNH_nuc"/>
</dbReference>
<dbReference type="PANTHER" id="PTHR41286">
    <property type="entry name" value="HNH NUCLEASE YAJD-RELATED"/>
    <property type="match status" value="1"/>
</dbReference>
<evidence type="ECO:0000256" key="4">
    <source>
        <dbReference type="ARBA" id="ARBA00040194"/>
    </source>
</evidence>
<evidence type="ECO:0000313" key="7">
    <source>
        <dbReference type="Proteomes" id="UP000269573"/>
    </source>
</evidence>
<accession>A0A3M8DPW5</accession>
<feature type="domain" description="HNH nuclease" evidence="5">
    <location>
        <begin position="15"/>
        <end position="71"/>
    </location>
</feature>
<dbReference type="GO" id="GO:0016787">
    <property type="term" value="F:hydrolase activity"/>
    <property type="evidence" value="ECO:0007669"/>
    <property type="project" value="UniProtKB-KW"/>
</dbReference>
<evidence type="ECO:0000256" key="1">
    <source>
        <dbReference type="ARBA" id="ARBA00022722"/>
    </source>
</evidence>
<evidence type="ECO:0000256" key="3">
    <source>
        <dbReference type="ARBA" id="ARBA00038412"/>
    </source>
</evidence>
<proteinExistence type="inferred from homology"/>
<dbReference type="GO" id="GO:0008270">
    <property type="term" value="F:zinc ion binding"/>
    <property type="evidence" value="ECO:0007669"/>
    <property type="project" value="InterPro"/>
</dbReference>
<dbReference type="GO" id="GO:0005829">
    <property type="term" value="C:cytosol"/>
    <property type="evidence" value="ECO:0007669"/>
    <property type="project" value="TreeGrafter"/>
</dbReference>
<dbReference type="GO" id="GO:0003676">
    <property type="term" value="F:nucleic acid binding"/>
    <property type="evidence" value="ECO:0007669"/>
    <property type="project" value="InterPro"/>
</dbReference>
<comment type="caution">
    <text evidence="6">The sequence shown here is derived from an EMBL/GenBank/DDBJ whole genome shotgun (WGS) entry which is preliminary data.</text>
</comment>
<evidence type="ECO:0000259" key="5">
    <source>
        <dbReference type="SMART" id="SM00507"/>
    </source>
</evidence>
<evidence type="ECO:0000313" key="6">
    <source>
        <dbReference type="EMBL" id="RNB90168.1"/>
    </source>
</evidence>
<name>A0A3M8DPW5_9BACL</name>
<keyword evidence="2" id="KW-0378">Hydrolase</keyword>
<dbReference type="EMBL" id="RHHU01000002">
    <property type="protein sequence ID" value="RNB90168.1"/>
    <property type="molecule type" value="Genomic_DNA"/>
</dbReference>
<dbReference type="GO" id="GO:0004519">
    <property type="term" value="F:endonuclease activity"/>
    <property type="evidence" value="ECO:0007669"/>
    <property type="project" value="UniProtKB-KW"/>
</dbReference>
<dbReference type="CDD" id="cd00085">
    <property type="entry name" value="HNHc"/>
    <property type="match status" value="1"/>
</dbReference>
<organism evidence="6 7">
    <name type="scientific">Brevibacillus nitrificans</name>
    <dbReference type="NCBI Taxonomy" id="651560"/>
    <lineage>
        <taxon>Bacteria</taxon>
        <taxon>Bacillati</taxon>
        <taxon>Bacillota</taxon>
        <taxon>Bacilli</taxon>
        <taxon>Bacillales</taxon>
        <taxon>Paenibacillaceae</taxon>
        <taxon>Brevibacillus</taxon>
    </lineage>
</organism>
<dbReference type="SMART" id="SM00507">
    <property type="entry name" value="HNHc"/>
    <property type="match status" value="1"/>
</dbReference>
<dbReference type="Pfam" id="PF01844">
    <property type="entry name" value="HNH"/>
    <property type="match status" value="1"/>
</dbReference>
<dbReference type="AlphaFoldDB" id="A0A3M8DPW5"/>
<evidence type="ECO:0000256" key="2">
    <source>
        <dbReference type="ARBA" id="ARBA00022801"/>
    </source>
</evidence>
<dbReference type="PANTHER" id="PTHR41286:SF1">
    <property type="entry name" value="HNH NUCLEASE YAJD-RELATED"/>
    <property type="match status" value="1"/>
</dbReference>
<dbReference type="Proteomes" id="UP000269573">
    <property type="component" value="Unassembled WGS sequence"/>
</dbReference>
<comment type="similarity">
    <text evidence="3">Belongs to the HNH nuclease family.</text>
</comment>
<keyword evidence="7" id="KW-1185">Reference proteome</keyword>
<keyword evidence="6" id="KW-0255">Endonuclease</keyword>
<reference evidence="6 7" key="1">
    <citation type="submission" date="2018-10" db="EMBL/GenBank/DDBJ databases">
        <title>Phylogenomics of Brevibacillus.</title>
        <authorList>
            <person name="Dunlap C."/>
        </authorList>
    </citation>
    <scope>NUCLEOTIDE SEQUENCE [LARGE SCALE GENOMIC DNA]</scope>
    <source>
        <strain evidence="6 7">JCM 15774</strain>
    </source>
</reference>
<gene>
    <name evidence="6" type="ORF">EDM59_01595</name>
</gene>
<keyword evidence="1" id="KW-0540">Nuclease</keyword>
<dbReference type="InterPro" id="IPR002711">
    <property type="entry name" value="HNH"/>
</dbReference>
<sequence>MKQTKPFYKSAAWQKCRAIVLLRDHYLCQPCLKRDRIVPADLVHHIKHLEDEPNLALDPNNLESVCNSCHNKLHPEKGSGKKGEVTRPGLRVIKATANEEVW</sequence>
<protein>
    <recommendedName>
        <fullName evidence="4">Putative HNH nuclease YajD</fullName>
    </recommendedName>
</protein>
<dbReference type="RefSeq" id="WP_122922034.1">
    <property type="nucleotide sequence ID" value="NZ_RHHU01000002.1"/>
</dbReference>